<proteinExistence type="predicted"/>
<evidence type="ECO:0000313" key="1">
    <source>
        <dbReference type="EMBL" id="CEA00148.1"/>
    </source>
</evidence>
<gene>
    <name evidence="1" type="ORF">BN1050_00483</name>
</gene>
<accession>A0A078LYI6</accession>
<dbReference type="HOGENOM" id="CLU_032040_0_0_9"/>
<reference evidence="1" key="1">
    <citation type="submission" date="2014-07" db="EMBL/GenBank/DDBJ databases">
        <authorList>
            <person name="Urmite Genomes Urmite Genomes"/>
        </authorList>
    </citation>
    <scope>NUCLEOTIDE SEQUENCE</scope>
    <source>
        <strain evidence="1">13S34_air</strain>
    </source>
</reference>
<name>A0A078LYI6_9BACL</name>
<protein>
    <submittedName>
        <fullName evidence="1">Uncharacterized protein</fullName>
    </submittedName>
</protein>
<dbReference type="AlphaFoldDB" id="A0A078LYI6"/>
<sequence length="569" mass="66233">MNKTNDMVAFIKQYDITTADNTKIYDEHASDMRHNIETTTNNDIINIFKQQPKSVIITGNAGDGKTRICRNVYNALTDTVLTTWSEEGIDSITYNGYEIRIIKDLSELTDEVILRELNLLAQYIESKAPIYYLIAANEGKLTSSLQADERLASIRKIITSQLLVSEQQGQFPDLQVYNLLHISTAENALKIMEKWNEPENWNVCSACSENQRCIIYHNHKKLSNDDIRKRLYYVYRSLEVSQEHMTIRELLIHLAYTQLGGLTCEDVQGADHSALIEQSKLVYYDNFFGETLSNEVYEDIIKEDTLRQFNPGKISEKTVDDFILNGDLIEEHAATHEQLFGKAIDTTYGYFKYELDKYRKMYDTDKDIGAELVAKWLPKLRRKYYFEMEGELRKKVPYLIDFPQRALFFMILEGSPAVNLNEVKAALISGLNNYYAKQIVSDATNELYITTEKLYVSAIIPDREIKLDVPFSQNKDYQPTHLYLKVRDEYLTVNLVLFEYLMRISNGGAFSVLEREVDIRLNNFRNLIMHKQRQVDEVNVLSYDEHANCYVLKQLNYRKVQNTVMTYDY</sequence>
<dbReference type="PATRIC" id="fig|1461583.4.peg.454"/>
<dbReference type="EMBL" id="LN483073">
    <property type="protein sequence ID" value="CEA00148.1"/>
    <property type="molecule type" value="Genomic_DNA"/>
</dbReference>
<organism evidence="1">
    <name type="scientific">Metalysinibacillus saudimassiliensis</name>
    <dbReference type="NCBI Taxonomy" id="1461583"/>
    <lineage>
        <taxon>Bacteria</taxon>
        <taxon>Bacillati</taxon>
        <taxon>Bacillota</taxon>
        <taxon>Bacilli</taxon>
        <taxon>Bacillales</taxon>
        <taxon>Caryophanaceae</taxon>
        <taxon>Metalysinibacillus</taxon>
    </lineage>
</organism>